<protein>
    <submittedName>
        <fullName evidence="1">Uncharacterized protein</fullName>
    </submittedName>
</protein>
<proteinExistence type="predicted"/>
<evidence type="ECO:0000313" key="1">
    <source>
        <dbReference type="EMBL" id="SFE88030.1"/>
    </source>
</evidence>
<gene>
    <name evidence="1" type="ORF">SAMN05216245_1295</name>
</gene>
<dbReference type="Proteomes" id="UP000198896">
    <property type="component" value="Unassembled WGS sequence"/>
</dbReference>
<accession>A0A1I2E6Z3</accession>
<keyword evidence="2" id="KW-1185">Reference proteome</keyword>
<dbReference type="RefSeq" id="WP_093914325.1">
    <property type="nucleotide sequence ID" value="NZ_FONL01000029.1"/>
</dbReference>
<evidence type="ECO:0000313" key="2">
    <source>
        <dbReference type="Proteomes" id="UP000198896"/>
    </source>
</evidence>
<sequence>MFINNDIYISPRFSRRNYVDLGLSLESSPDIWRIAVQIFEDRIKGRYLDSIHKLIEEDPNRNGFSAMALMCLLVDTFMQFRFGLPQSENRKSKWNYIVFMNEYLNIREDISSIFYSDIRSGILHSAETKNGSYLIPDDYTTIEPLCIERKTILKVSVRGMFRDIVQYFQNYCNELMDANNVECRRNFITKMDDITLKYDVLNGDLELWAVIVDNANNIFHDFKRVPFSYSISEFDQAIIINSRGSRFDIKIPFSDIKQSLYYTDPKARHYIVNSWYIDSILKEFPEAVERYIRNNAA</sequence>
<dbReference type="EMBL" id="FONL01000029">
    <property type="protein sequence ID" value="SFE88030.1"/>
    <property type="molecule type" value="Genomic_DNA"/>
</dbReference>
<organism evidence="1 2">
    <name type="scientific">Succiniclasticum ruminis DSM 9236</name>
    <dbReference type="NCBI Taxonomy" id="1123323"/>
    <lineage>
        <taxon>Bacteria</taxon>
        <taxon>Bacillati</taxon>
        <taxon>Bacillota</taxon>
        <taxon>Negativicutes</taxon>
        <taxon>Acidaminococcales</taxon>
        <taxon>Acidaminococcaceae</taxon>
        <taxon>Succiniclasticum</taxon>
    </lineage>
</organism>
<dbReference type="STRING" id="1123323.SAMN05216245_1295"/>
<name>A0A1I2E6Z3_9FIRM</name>
<dbReference type="AlphaFoldDB" id="A0A1I2E6Z3"/>
<reference evidence="1 2" key="1">
    <citation type="submission" date="2016-10" db="EMBL/GenBank/DDBJ databases">
        <authorList>
            <person name="de Groot N.N."/>
        </authorList>
    </citation>
    <scope>NUCLEOTIDE SEQUENCE [LARGE SCALE GENOMIC DNA]</scope>
    <source>
        <strain evidence="1 2">DSM 9236</strain>
    </source>
</reference>
<dbReference type="OrthoDB" id="8367156at2"/>